<evidence type="ECO:0000313" key="2">
    <source>
        <dbReference type="EMBL" id="EME36333.1"/>
    </source>
</evidence>
<evidence type="ECO:0000256" key="1">
    <source>
        <dbReference type="SAM" id="Phobius"/>
    </source>
</evidence>
<sequence length="188" mass="19501">MNGEWDEQGRRRGRSSVDQASVPVSATIAIVSGMLAGVVGTAVHGNIARFGDGVWIPWGAPLALALLLSLSVWSGTTTRRIWAAAVPGIVAYAAAFVLAFGRQDSPLVVLSTTSAIGLAGLLWFGGILVVTLLSVVLVGRWWRRRRAEVRRALAAHAAEAFDAEPLVSPEDVSGAVGAAPGAGPRGRA</sequence>
<proteinExistence type="predicted"/>
<evidence type="ECO:0000313" key="3">
    <source>
        <dbReference type="Proteomes" id="UP000009877"/>
    </source>
</evidence>
<keyword evidence="3" id="KW-1185">Reference proteome</keyword>
<dbReference type="AlphaFoldDB" id="M2XU56"/>
<feature type="transmembrane region" description="Helical" evidence="1">
    <location>
        <begin position="81"/>
        <end position="101"/>
    </location>
</feature>
<protein>
    <submittedName>
        <fullName evidence="2">Uncharacterized protein</fullName>
    </submittedName>
</protein>
<keyword evidence="1" id="KW-1133">Transmembrane helix</keyword>
<reference evidence="2 3" key="1">
    <citation type="journal article" date="2014" name="Genome Announc.">
        <title>Draft Genome Sequence of Kocuria palustris PEL.</title>
        <authorList>
            <person name="Sharma G."/>
            <person name="Khatri I."/>
            <person name="Subramanian S."/>
        </authorList>
    </citation>
    <scope>NUCLEOTIDE SEQUENCE [LARGE SCALE GENOMIC DNA]</scope>
    <source>
        <strain evidence="2 3">PEL</strain>
    </source>
</reference>
<dbReference type="GeneID" id="93316861"/>
<feature type="transmembrane region" description="Helical" evidence="1">
    <location>
        <begin position="121"/>
        <end position="142"/>
    </location>
</feature>
<feature type="transmembrane region" description="Helical" evidence="1">
    <location>
        <begin position="55"/>
        <end position="74"/>
    </location>
</feature>
<comment type="caution">
    <text evidence="2">The sequence shown here is derived from an EMBL/GenBank/DDBJ whole genome shotgun (WGS) entry which is preliminary data.</text>
</comment>
<organism evidence="2 3">
    <name type="scientific">Kocuria palustris PEL</name>
    <dbReference type="NCBI Taxonomy" id="1236550"/>
    <lineage>
        <taxon>Bacteria</taxon>
        <taxon>Bacillati</taxon>
        <taxon>Actinomycetota</taxon>
        <taxon>Actinomycetes</taxon>
        <taxon>Micrococcales</taxon>
        <taxon>Micrococcaceae</taxon>
        <taxon>Kocuria</taxon>
    </lineage>
</organism>
<feature type="transmembrane region" description="Helical" evidence="1">
    <location>
        <begin position="20"/>
        <end position="43"/>
    </location>
</feature>
<keyword evidence="1" id="KW-0472">Membrane</keyword>
<dbReference type="EMBL" id="ANHZ02000015">
    <property type="protein sequence ID" value="EME36333.1"/>
    <property type="molecule type" value="Genomic_DNA"/>
</dbReference>
<gene>
    <name evidence="2" type="ORF">C884_00501</name>
</gene>
<dbReference type="Proteomes" id="UP000009877">
    <property type="component" value="Unassembled WGS sequence"/>
</dbReference>
<keyword evidence="1" id="KW-0812">Transmembrane</keyword>
<name>M2XU56_9MICC</name>
<dbReference type="RefSeq" id="WP_006214922.1">
    <property type="nucleotide sequence ID" value="NZ_ANHZ02000015.1"/>
</dbReference>
<accession>M2XU56</accession>